<feature type="compositionally biased region" description="Polar residues" evidence="8">
    <location>
        <begin position="440"/>
        <end position="455"/>
    </location>
</feature>
<feature type="region of interest" description="Disordered" evidence="8">
    <location>
        <begin position="1133"/>
        <end position="1174"/>
    </location>
</feature>
<feature type="region of interest" description="Disordered" evidence="8">
    <location>
        <begin position="653"/>
        <end position="1074"/>
    </location>
</feature>
<evidence type="ECO:0000313" key="10">
    <source>
        <dbReference type="EMBL" id="OCK79901.1"/>
    </source>
</evidence>
<feature type="compositionally biased region" description="Polar residues" evidence="8">
    <location>
        <begin position="952"/>
        <end position="963"/>
    </location>
</feature>
<feature type="region of interest" description="Disordered" evidence="8">
    <location>
        <begin position="1242"/>
        <end position="1281"/>
    </location>
</feature>
<feature type="region of interest" description="Disordered" evidence="8">
    <location>
        <begin position="122"/>
        <end position="155"/>
    </location>
</feature>
<evidence type="ECO:0000259" key="9">
    <source>
        <dbReference type="Pfam" id="PF03941"/>
    </source>
</evidence>
<proteinExistence type="inferred from homology"/>
<keyword evidence="4" id="KW-0963">Cytoplasm</keyword>
<accession>A0A8E2EA09</accession>
<evidence type="ECO:0000256" key="3">
    <source>
        <dbReference type="ARBA" id="ARBA00010042"/>
    </source>
</evidence>
<dbReference type="GO" id="GO:0005819">
    <property type="term" value="C:spindle"/>
    <property type="evidence" value="ECO:0007669"/>
    <property type="project" value="UniProtKB-SubCell"/>
</dbReference>
<feature type="compositionally biased region" description="Low complexity" evidence="8">
    <location>
        <begin position="127"/>
        <end position="136"/>
    </location>
</feature>
<keyword evidence="7" id="KW-0539">Nucleus</keyword>
<dbReference type="Pfam" id="PF03941">
    <property type="entry name" value="INCENP_ARK-bind"/>
    <property type="match status" value="1"/>
</dbReference>
<feature type="compositionally biased region" description="Basic and acidic residues" evidence="8">
    <location>
        <begin position="704"/>
        <end position="746"/>
    </location>
</feature>
<comment type="subcellular location">
    <subcellularLocation>
        <location evidence="2">Cytoplasm</location>
        <location evidence="2">Cytoskeleton</location>
        <location evidence="2">Spindle</location>
    </subcellularLocation>
    <subcellularLocation>
        <location evidence="1">Nucleus</location>
    </subcellularLocation>
</comment>
<comment type="similarity">
    <text evidence="3">Belongs to the INCENP family.</text>
</comment>
<dbReference type="GO" id="GO:0005634">
    <property type="term" value="C:nucleus"/>
    <property type="evidence" value="ECO:0007669"/>
    <property type="project" value="UniProtKB-SubCell"/>
</dbReference>
<dbReference type="InterPro" id="IPR005635">
    <property type="entry name" value="Inner_centromere_prot_ARK-bd"/>
</dbReference>
<keyword evidence="5" id="KW-0159">Chromosome partition</keyword>
<organism evidence="10 11">
    <name type="scientific">Lepidopterella palustris CBS 459.81</name>
    <dbReference type="NCBI Taxonomy" id="1314670"/>
    <lineage>
        <taxon>Eukaryota</taxon>
        <taxon>Fungi</taxon>
        <taxon>Dikarya</taxon>
        <taxon>Ascomycota</taxon>
        <taxon>Pezizomycotina</taxon>
        <taxon>Dothideomycetes</taxon>
        <taxon>Pleosporomycetidae</taxon>
        <taxon>Mytilinidiales</taxon>
        <taxon>Argynnaceae</taxon>
        <taxon>Lepidopterella</taxon>
    </lineage>
</organism>
<feature type="domain" description="Inner centromere protein ARK-binding" evidence="9">
    <location>
        <begin position="1178"/>
        <end position="1231"/>
    </location>
</feature>
<dbReference type="Proteomes" id="UP000250266">
    <property type="component" value="Unassembled WGS sequence"/>
</dbReference>
<feature type="compositionally biased region" description="Basic and acidic residues" evidence="8">
    <location>
        <begin position="236"/>
        <end position="245"/>
    </location>
</feature>
<feature type="region of interest" description="Disordered" evidence="8">
    <location>
        <begin position="286"/>
        <end position="492"/>
    </location>
</feature>
<evidence type="ECO:0000313" key="11">
    <source>
        <dbReference type="Proteomes" id="UP000250266"/>
    </source>
</evidence>
<sequence>MASLRTKMPPIASAQWILNERHQANQFVEQEVEEFGYSVRNEMEWLNEHMADIFSKDHLTVTDIFKTPGKLRGKTPRTARKRNPLETRLPLTDVFAPNLQAAPSPSQKTEFYKNVARFQVAEDQENSAPSPASQPQFSTALGKENTDSGYHGLSGDEIVVDHAPLTAKSSAWSHQPAPSTQDTIPDTQEYTQVFTQESTQATQPTQQFTQEPVTDERRTTEESFVSAKEVLGSKHPSKEHLHDDNNATIPDDETDVLPHQPNAPVNHALNDTKVISMQNSISAETASAFDSSIQQHEDLQDPMDVDDVRSPSDKSSPVKPLVRKSSLTFASLPAREPLTTKKSMGNRVSRTSHVDQAKARSSQFGRFTGGKSLGGSQYAQTLDNQDEDRMDLDDEDDDFNRPGLTRGESETTKLHNKTSTQRLHERINMLGQSKERDSSKSASQNNTSAQPTYPQLPSVEHDKSKVAPAPSLRSQKEGHNFQSGNDVEEEDDDWIAPIKSTVGAMDPPRPPILKNYSADVVEQIHNKTNAALESGTYPVDQKSPSRGASPLRALGKFGHSKSASASAITSPTKIIMPHDLSHLKGISVSNPDLSTVTESTTPIGSPTGKKYADGPLSASKAKLYSALRAAKEKFIGSSAASAQVKLDALSPGPTRQRLLHQGPSLDELFSPKRTAQTVPVPYPDIQTNIKEMVPVSAISGSPSKETEGRRTRSSSEREERRKEREAMEKNRVETGLEKLREKERQKAATQFQKAKAATREPVLVLQDPQPRAGAASRADTITSQEERSNSADEMPPPKSLLPTGHGQKLREPRRLMKAPSKDALPKTKPPVIRVNLTGNRFGQPSAPVATPQPPKQQEVLAKSSNDTLKSSTSSQPPAPRMNRALAAAASKKKEEERKAAEKEQKRRELEQKRANKLEEERLERERKAAEQREQEVKRVKPAQKQVAEAKQRQQVTRPGSRQGNNNLANALQQEKSNAQAHPRADLGAARPISRMHTVQDATRPIVPQINPVKPPKRVFQPEEDELVQRPAIQRVGPPYQQLDAKRRRTIDEEEDHENNSRPSVKAPPIRHSNMRKDAASKFPTGYMQAPPQSTSTMLKAATTHAHLQHTKSGHANEMAKFANGKIPFADAPNPPAALSSYHPQTYKTPARGGPGTAPTTAAKSSPHCPNGENIALPEIATDSEDEDSDTEFQAPSWVNSPALRELLTQQQLVDPEQIFGPIAPLQMEEVFKNKDRFKKFRERTSSAHWSQDMLTEEERRRDREGRERMMKDGGWQFHQGA</sequence>
<feature type="compositionally biased region" description="Low complexity" evidence="8">
    <location>
        <begin position="862"/>
        <end position="874"/>
    </location>
</feature>
<dbReference type="PANTHER" id="PTHR13142">
    <property type="entry name" value="INNER CENTROMERE PROTEIN"/>
    <property type="match status" value="1"/>
</dbReference>
<feature type="region of interest" description="Disordered" evidence="8">
    <location>
        <begin position="197"/>
        <end position="250"/>
    </location>
</feature>
<reference evidence="10 11" key="1">
    <citation type="journal article" date="2016" name="Nat. Commun.">
        <title>Ectomycorrhizal ecology is imprinted in the genome of the dominant symbiotic fungus Cenococcum geophilum.</title>
        <authorList>
            <consortium name="DOE Joint Genome Institute"/>
            <person name="Peter M."/>
            <person name="Kohler A."/>
            <person name="Ohm R.A."/>
            <person name="Kuo A."/>
            <person name="Krutzmann J."/>
            <person name="Morin E."/>
            <person name="Arend M."/>
            <person name="Barry K.W."/>
            <person name="Binder M."/>
            <person name="Choi C."/>
            <person name="Clum A."/>
            <person name="Copeland A."/>
            <person name="Grisel N."/>
            <person name="Haridas S."/>
            <person name="Kipfer T."/>
            <person name="LaButti K."/>
            <person name="Lindquist E."/>
            <person name="Lipzen A."/>
            <person name="Maire R."/>
            <person name="Meier B."/>
            <person name="Mihaltcheva S."/>
            <person name="Molinier V."/>
            <person name="Murat C."/>
            <person name="Poggeler S."/>
            <person name="Quandt C.A."/>
            <person name="Sperisen C."/>
            <person name="Tritt A."/>
            <person name="Tisserant E."/>
            <person name="Crous P.W."/>
            <person name="Henrissat B."/>
            <person name="Nehls U."/>
            <person name="Egli S."/>
            <person name="Spatafora J.W."/>
            <person name="Grigoriev I.V."/>
            <person name="Martin F.M."/>
        </authorList>
    </citation>
    <scope>NUCLEOTIDE SEQUENCE [LARGE SCALE GENOMIC DNA]</scope>
    <source>
        <strain evidence="10 11">CBS 459.81</strain>
    </source>
</reference>
<protein>
    <recommendedName>
        <fullName evidence="9">Inner centromere protein ARK-binding domain-containing protein</fullName>
    </recommendedName>
</protein>
<evidence type="ECO:0000256" key="6">
    <source>
        <dbReference type="ARBA" id="ARBA00023212"/>
    </source>
</evidence>
<feature type="compositionally biased region" description="Low complexity" evidence="8">
    <location>
        <begin position="964"/>
        <end position="973"/>
    </location>
</feature>
<gene>
    <name evidence="10" type="ORF">K432DRAFT_435079</name>
</gene>
<feature type="compositionally biased region" description="Low complexity" evidence="8">
    <location>
        <begin position="199"/>
        <end position="212"/>
    </location>
</feature>
<dbReference type="EMBL" id="KV744983">
    <property type="protein sequence ID" value="OCK79901.1"/>
    <property type="molecule type" value="Genomic_DNA"/>
</dbReference>
<dbReference type="PANTHER" id="PTHR13142:SF1">
    <property type="entry name" value="INNER CENTROMERE PROTEIN"/>
    <property type="match status" value="1"/>
</dbReference>
<keyword evidence="11" id="KW-1185">Reference proteome</keyword>
<evidence type="ECO:0000256" key="5">
    <source>
        <dbReference type="ARBA" id="ARBA00022829"/>
    </source>
</evidence>
<evidence type="ECO:0000256" key="7">
    <source>
        <dbReference type="ARBA" id="ARBA00023242"/>
    </source>
</evidence>
<name>A0A8E2EA09_9PEZI</name>
<dbReference type="OrthoDB" id="6123at2759"/>
<dbReference type="GO" id="GO:0007059">
    <property type="term" value="P:chromosome segregation"/>
    <property type="evidence" value="ECO:0007669"/>
    <property type="project" value="UniProtKB-KW"/>
</dbReference>
<keyword evidence="6" id="KW-0206">Cytoskeleton</keyword>
<evidence type="ECO:0000256" key="1">
    <source>
        <dbReference type="ARBA" id="ARBA00004123"/>
    </source>
</evidence>
<feature type="compositionally biased region" description="Basic and acidic residues" evidence="8">
    <location>
        <begin position="891"/>
        <end position="938"/>
    </location>
</feature>
<evidence type="ECO:0000256" key="4">
    <source>
        <dbReference type="ARBA" id="ARBA00022490"/>
    </source>
</evidence>
<feature type="compositionally biased region" description="Basic and acidic residues" evidence="8">
    <location>
        <begin position="1256"/>
        <end position="1271"/>
    </location>
</feature>
<feature type="compositionally biased region" description="Basic and acidic residues" evidence="8">
    <location>
        <begin position="422"/>
        <end position="439"/>
    </location>
</feature>
<feature type="compositionally biased region" description="Basic and acidic residues" evidence="8">
    <location>
        <begin position="808"/>
        <end position="825"/>
    </location>
</feature>
<evidence type="ECO:0000256" key="2">
    <source>
        <dbReference type="ARBA" id="ARBA00004186"/>
    </source>
</evidence>
<feature type="compositionally biased region" description="Acidic residues" evidence="8">
    <location>
        <begin position="384"/>
        <end position="398"/>
    </location>
</feature>
<evidence type="ECO:0000256" key="8">
    <source>
        <dbReference type="SAM" id="MobiDB-lite"/>
    </source>
</evidence>
<feature type="compositionally biased region" description="Polar residues" evidence="8">
    <location>
        <begin position="340"/>
        <end position="351"/>
    </location>
</feature>